<evidence type="ECO:0000256" key="4">
    <source>
        <dbReference type="PIRSR" id="PIRSR603782-2"/>
    </source>
</evidence>
<feature type="disulfide bond" description="Redox-active" evidence="4">
    <location>
        <begin position="86"/>
        <end position="90"/>
    </location>
</feature>
<dbReference type="EMBL" id="AQHR01000088">
    <property type="protein sequence ID" value="EON76118.1"/>
    <property type="molecule type" value="Genomic_DNA"/>
</dbReference>
<organism evidence="7 8">
    <name type="scientific">Lunatimonas lonarensis</name>
    <dbReference type="NCBI Taxonomy" id="1232681"/>
    <lineage>
        <taxon>Bacteria</taxon>
        <taxon>Pseudomonadati</taxon>
        <taxon>Bacteroidota</taxon>
        <taxon>Cytophagia</taxon>
        <taxon>Cytophagales</taxon>
        <taxon>Cyclobacteriaceae</taxon>
    </lineage>
</organism>
<feature type="binding site" evidence="3">
    <location>
        <position position="86"/>
    </location>
    <ligand>
        <name>Cu cation</name>
        <dbReference type="ChEBI" id="CHEBI:23378"/>
    </ligand>
</feature>
<comment type="similarity">
    <text evidence="1">Belongs to the SCO1/2 family.</text>
</comment>
<dbReference type="PROSITE" id="PS51352">
    <property type="entry name" value="THIOREDOXIN_2"/>
    <property type="match status" value="1"/>
</dbReference>
<accession>R7ZPZ5</accession>
<dbReference type="RefSeq" id="WP_010855379.1">
    <property type="nucleotide sequence ID" value="NZ_AQHR01000088.1"/>
</dbReference>
<feature type="binding site" evidence="3">
    <location>
        <position position="90"/>
    </location>
    <ligand>
        <name>Cu cation</name>
        <dbReference type="ChEBI" id="CHEBI:23378"/>
    </ligand>
</feature>
<dbReference type="AlphaFoldDB" id="R7ZPZ5"/>
<feature type="domain" description="Thioredoxin" evidence="6">
    <location>
        <begin position="48"/>
        <end position="213"/>
    </location>
</feature>
<evidence type="ECO:0000256" key="1">
    <source>
        <dbReference type="ARBA" id="ARBA00010996"/>
    </source>
</evidence>
<dbReference type="CDD" id="cd02968">
    <property type="entry name" value="SCO"/>
    <property type="match status" value="1"/>
</dbReference>
<dbReference type="OrthoDB" id="9811998at2"/>
<keyword evidence="3" id="KW-0479">Metal-binding</keyword>
<feature type="binding site" evidence="3">
    <location>
        <position position="176"/>
    </location>
    <ligand>
        <name>Cu cation</name>
        <dbReference type="ChEBI" id="CHEBI:23378"/>
    </ligand>
</feature>
<dbReference type="PANTHER" id="PTHR12151:SF25">
    <property type="entry name" value="LINALOOL DEHYDRATASE_ISOMERASE DOMAIN-CONTAINING PROTEIN"/>
    <property type="match status" value="1"/>
</dbReference>
<evidence type="ECO:0000313" key="8">
    <source>
        <dbReference type="Proteomes" id="UP000013909"/>
    </source>
</evidence>
<keyword evidence="8" id="KW-1185">Reference proteome</keyword>
<feature type="signal peptide" evidence="5">
    <location>
        <begin position="1"/>
        <end position="18"/>
    </location>
</feature>
<dbReference type="Gene3D" id="3.40.30.10">
    <property type="entry name" value="Glutaredoxin"/>
    <property type="match status" value="1"/>
</dbReference>
<evidence type="ECO:0000256" key="2">
    <source>
        <dbReference type="ARBA" id="ARBA00023008"/>
    </source>
</evidence>
<evidence type="ECO:0000256" key="3">
    <source>
        <dbReference type="PIRSR" id="PIRSR603782-1"/>
    </source>
</evidence>
<gene>
    <name evidence="7" type="ORF">ADIS_3246</name>
</gene>
<dbReference type="Proteomes" id="UP000013909">
    <property type="component" value="Unassembled WGS sequence"/>
</dbReference>
<evidence type="ECO:0000256" key="5">
    <source>
        <dbReference type="SAM" id="SignalP"/>
    </source>
</evidence>
<dbReference type="STRING" id="1232681.ADIS_3246"/>
<proteinExistence type="inferred from homology"/>
<dbReference type="InterPro" id="IPR013766">
    <property type="entry name" value="Thioredoxin_domain"/>
</dbReference>
<reference evidence="7 8" key="1">
    <citation type="submission" date="2013-02" db="EMBL/GenBank/DDBJ databases">
        <title>A novel strain isolated from Lonar lake, Maharashtra, India.</title>
        <authorList>
            <person name="Singh A."/>
        </authorList>
    </citation>
    <scope>NUCLEOTIDE SEQUENCE [LARGE SCALE GENOMIC DNA]</scope>
    <source>
        <strain evidence="7 8">AK24</strain>
    </source>
</reference>
<dbReference type="InterPro" id="IPR036249">
    <property type="entry name" value="Thioredoxin-like_sf"/>
</dbReference>
<dbReference type="InterPro" id="IPR003782">
    <property type="entry name" value="SCO1/SenC"/>
</dbReference>
<dbReference type="Pfam" id="PF02630">
    <property type="entry name" value="SCO1-SenC"/>
    <property type="match status" value="1"/>
</dbReference>
<keyword evidence="5" id="KW-0732">Signal</keyword>
<sequence length="219" mass="24941">MKMRGLVFVLFMVVSAVSCTGSNNGGKLPILGNKYTEEKIVDGKKVVDTVYHRIADFEFRNQSGKLVSNRDVRGKVYVADFFFTSCPTICPIMKTQMLRVYETFQNESDFLILSHTIDPEHDTVELLQDYAIRLGIPNAQTWNFLTGDQERIFEIGQTSYLTTAMEDKNELGGYLHSGAFVLIDREGRIRGVYDGTKEDQVNRLMRDIPKLLKEDAVSY</sequence>
<protein>
    <submittedName>
        <fullName evidence="7">Cytochrome oxidase biogenesis protein Sco1/SenC/PrrC, putative copper metallochaperone</fullName>
    </submittedName>
</protein>
<dbReference type="PANTHER" id="PTHR12151">
    <property type="entry name" value="ELECTRON TRANSPORT PROTIN SCO1/SENC FAMILY MEMBER"/>
    <property type="match status" value="1"/>
</dbReference>
<dbReference type="PATRIC" id="fig|1288963.3.peg.3240"/>
<dbReference type="GO" id="GO:0046872">
    <property type="term" value="F:metal ion binding"/>
    <property type="evidence" value="ECO:0007669"/>
    <property type="project" value="UniProtKB-KW"/>
</dbReference>
<feature type="chain" id="PRO_5004461840" evidence="5">
    <location>
        <begin position="19"/>
        <end position="219"/>
    </location>
</feature>
<dbReference type="PROSITE" id="PS51257">
    <property type="entry name" value="PROKAR_LIPOPROTEIN"/>
    <property type="match status" value="1"/>
</dbReference>
<name>R7ZPZ5_9BACT</name>
<keyword evidence="4" id="KW-1015">Disulfide bond</keyword>
<comment type="caution">
    <text evidence="7">The sequence shown here is derived from an EMBL/GenBank/DDBJ whole genome shotgun (WGS) entry which is preliminary data.</text>
</comment>
<keyword evidence="2 3" id="KW-0186">Copper</keyword>
<evidence type="ECO:0000259" key="6">
    <source>
        <dbReference type="PROSITE" id="PS51352"/>
    </source>
</evidence>
<dbReference type="SUPFAM" id="SSF52833">
    <property type="entry name" value="Thioredoxin-like"/>
    <property type="match status" value="1"/>
</dbReference>
<evidence type="ECO:0000313" key="7">
    <source>
        <dbReference type="EMBL" id="EON76118.1"/>
    </source>
</evidence>